<protein>
    <submittedName>
        <fullName evidence="1">Uncharacterized protein</fullName>
    </submittedName>
</protein>
<keyword evidence="2" id="KW-1185">Reference proteome</keyword>
<dbReference type="KEGG" id="hyf:DTO96_100564"/>
<gene>
    <name evidence="1" type="ORF">DTO96_100564</name>
</gene>
<proteinExistence type="predicted"/>
<dbReference type="EMBL" id="CP031124">
    <property type="protein sequence ID" value="AXF84853.1"/>
    <property type="molecule type" value="Genomic_DNA"/>
</dbReference>
<dbReference type="Proteomes" id="UP000252182">
    <property type="component" value="Chromosome"/>
</dbReference>
<evidence type="ECO:0000313" key="2">
    <source>
        <dbReference type="Proteomes" id="UP000252182"/>
    </source>
</evidence>
<evidence type="ECO:0000313" key="1">
    <source>
        <dbReference type="EMBL" id="AXF84853.1"/>
    </source>
</evidence>
<organism evidence="1 2">
    <name type="scientific">Ephemeroptericola cinctiostellae</name>
    <dbReference type="NCBI Taxonomy" id="2268024"/>
    <lineage>
        <taxon>Bacteria</taxon>
        <taxon>Pseudomonadati</taxon>
        <taxon>Pseudomonadota</taxon>
        <taxon>Betaproteobacteria</taxon>
        <taxon>Burkholderiales</taxon>
        <taxon>Burkholderiaceae</taxon>
        <taxon>Ephemeroptericola</taxon>
    </lineage>
</organism>
<sequence length="56" mass="6457">MFRAFKSEVLTCLAQNLNNSKHARLVMISDRLMSEVAVRSLKMPWNVSTAFPKYKP</sequence>
<dbReference type="AlphaFoldDB" id="A0A345D915"/>
<name>A0A345D915_9BURK</name>
<accession>A0A345D915</accession>
<reference evidence="2" key="1">
    <citation type="submission" date="2018-07" db="EMBL/GenBank/DDBJ databases">
        <authorList>
            <person name="Kim H."/>
        </authorList>
    </citation>
    <scope>NUCLEOTIDE SEQUENCE [LARGE SCALE GENOMIC DNA]</scope>
    <source>
        <strain evidence="2">F02</strain>
    </source>
</reference>